<dbReference type="Gene3D" id="3.90.1280.10">
    <property type="entry name" value="HSP33 redox switch-like"/>
    <property type="match status" value="1"/>
</dbReference>
<comment type="similarity">
    <text evidence="6">Belongs to the HSP33 family.</text>
</comment>
<dbReference type="GO" id="GO:0042026">
    <property type="term" value="P:protein refolding"/>
    <property type="evidence" value="ECO:0007669"/>
    <property type="project" value="TreeGrafter"/>
</dbReference>
<proteinExistence type="inferred from homology"/>
<comment type="PTM">
    <text evidence="6">Under oxidizing conditions two disulfide bonds are formed involving the reactive cysteines. Under reducing conditions zinc is bound to the reactive cysteines and the protein is inactive.</text>
</comment>
<comment type="function">
    <text evidence="6">Redox regulated molecular chaperone. Protects both thermally unfolding and oxidatively damaged proteins from irreversible aggregation. Plays an important role in the bacterial defense system toward oxidative stress.</text>
</comment>
<dbReference type="RefSeq" id="WP_078768466.1">
    <property type="nucleotide sequence ID" value="NZ_FUWW01000009.1"/>
</dbReference>
<evidence type="ECO:0000256" key="6">
    <source>
        <dbReference type="HAMAP-Rule" id="MF_00117"/>
    </source>
</evidence>
<keyword evidence="2 6" id="KW-0862">Zinc</keyword>
<evidence type="ECO:0000256" key="5">
    <source>
        <dbReference type="ARBA" id="ARBA00023284"/>
    </source>
</evidence>
<dbReference type="EMBL" id="FUWW01000009">
    <property type="protein sequence ID" value="SJZ56890.1"/>
    <property type="molecule type" value="Genomic_DNA"/>
</dbReference>
<evidence type="ECO:0000256" key="4">
    <source>
        <dbReference type="ARBA" id="ARBA00023186"/>
    </source>
</evidence>
<dbReference type="CDD" id="cd00498">
    <property type="entry name" value="Hsp33"/>
    <property type="match status" value="1"/>
</dbReference>
<organism evidence="7 8">
    <name type="scientific">Eubacterium coprostanoligenes</name>
    <dbReference type="NCBI Taxonomy" id="290054"/>
    <lineage>
        <taxon>Bacteria</taxon>
        <taxon>Bacillati</taxon>
        <taxon>Bacillota</taxon>
        <taxon>Clostridia</taxon>
        <taxon>Eubacteriales</taxon>
        <taxon>Eubacteriaceae</taxon>
        <taxon>Eubacterium</taxon>
    </lineage>
</organism>
<feature type="disulfide bond" description="Redox-active" evidence="6">
    <location>
        <begin position="270"/>
        <end position="273"/>
    </location>
</feature>
<dbReference type="GO" id="GO:0051082">
    <property type="term" value="F:unfolded protein binding"/>
    <property type="evidence" value="ECO:0007669"/>
    <property type="project" value="UniProtKB-UniRule"/>
</dbReference>
<evidence type="ECO:0000313" key="8">
    <source>
        <dbReference type="Proteomes" id="UP000190657"/>
    </source>
</evidence>
<keyword evidence="1 6" id="KW-0963">Cytoplasm</keyword>
<dbReference type="Pfam" id="PF01430">
    <property type="entry name" value="HSP33"/>
    <property type="match status" value="1"/>
</dbReference>
<dbReference type="SUPFAM" id="SSF118352">
    <property type="entry name" value="HSP33 redox switch-like"/>
    <property type="match status" value="1"/>
</dbReference>
<dbReference type="AlphaFoldDB" id="A0A1T4LQ87"/>
<reference evidence="7 8" key="1">
    <citation type="submission" date="2017-02" db="EMBL/GenBank/DDBJ databases">
        <authorList>
            <person name="Peterson S.W."/>
        </authorList>
    </citation>
    <scope>NUCLEOTIDE SEQUENCE [LARGE SCALE GENOMIC DNA]</scope>
    <source>
        <strain evidence="7 8">ATCC 51222</strain>
    </source>
</reference>
<evidence type="ECO:0000256" key="3">
    <source>
        <dbReference type="ARBA" id="ARBA00023157"/>
    </source>
</evidence>
<dbReference type="GO" id="GO:0005737">
    <property type="term" value="C:cytoplasm"/>
    <property type="evidence" value="ECO:0007669"/>
    <property type="project" value="UniProtKB-SubCell"/>
</dbReference>
<feature type="disulfide bond" description="Redox-active" evidence="6">
    <location>
        <begin position="237"/>
        <end position="239"/>
    </location>
</feature>
<dbReference type="OrthoDB" id="9776534at2"/>
<dbReference type="Proteomes" id="UP000190657">
    <property type="component" value="Unassembled WGS sequence"/>
</dbReference>
<dbReference type="PANTHER" id="PTHR30111:SF1">
    <property type="entry name" value="33 KDA CHAPERONIN"/>
    <property type="match status" value="1"/>
</dbReference>
<dbReference type="PANTHER" id="PTHR30111">
    <property type="entry name" value="33 KDA CHAPERONIN"/>
    <property type="match status" value="1"/>
</dbReference>
<dbReference type="InterPro" id="IPR016154">
    <property type="entry name" value="Heat_shock_Hsp33_C"/>
</dbReference>
<keyword evidence="5 6" id="KW-0676">Redox-active center</keyword>
<protein>
    <recommendedName>
        <fullName evidence="6">33 kDa chaperonin</fullName>
    </recommendedName>
    <alternativeName>
        <fullName evidence="6">Heat shock protein 33 homolog</fullName>
        <shortName evidence="6">HSP33</shortName>
    </alternativeName>
</protein>
<keyword evidence="4 6" id="KW-0143">Chaperone</keyword>
<dbReference type="PIRSF" id="PIRSF005261">
    <property type="entry name" value="Heat_shock_Hsp33"/>
    <property type="match status" value="1"/>
</dbReference>
<keyword evidence="8" id="KW-1185">Reference proteome</keyword>
<sequence length="294" mass="31756">MGKIVRYIAVDGSAFVIATDSTDIVYEAEQIHKTSATVTAALGRLITATSMMGDMLKDKEDSITVRMNGAGPCGDLIAVSDYEGNTRGYVQNPVVEIPLKENGKLDVSGAVGTDGQLYVIKDIGMKEPYVGQVPIVSGEIAEDITNYFATSEQTPSVCALGVLVNPDLTVKKAGGYIIQLLPGCPDDIIDIIEKNVSEIPSVTTMLDEGMIPDEIAIKAMQGIELDKLDESTAEYRCNCSRKKVENALISTGIEALTEMANDDKDTKVECHFCNKEYVFTPQDIKQIINASTKK</sequence>
<keyword evidence="3 6" id="KW-1015">Disulfide bond</keyword>
<dbReference type="InterPro" id="IPR000397">
    <property type="entry name" value="Heat_shock_Hsp33"/>
</dbReference>
<dbReference type="GO" id="GO:0044183">
    <property type="term" value="F:protein folding chaperone"/>
    <property type="evidence" value="ECO:0007669"/>
    <property type="project" value="TreeGrafter"/>
</dbReference>
<dbReference type="SUPFAM" id="SSF64397">
    <property type="entry name" value="Hsp33 domain"/>
    <property type="match status" value="1"/>
</dbReference>
<dbReference type="NCBIfam" id="NF001033">
    <property type="entry name" value="PRK00114.1"/>
    <property type="match status" value="1"/>
</dbReference>
<dbReference type="HAMAP" id="MF_00117">
    <property type="entry name" value="HslO"/>
    <property type="match status" value="1"/>
</dbReference>
<dbReference type="STRING" id="290054.SAMN02745114_00979"/>
<gene>
    <name evidence="6" type="primary">hslO</name>
    <name evidence="7" type="ORF">SAMN02745114_00979</name>
</gene>
<comment type="subcellular location">
    <subcellularLocation>
        <location evidence="6">Cytoplasm</location>
    </subcellularLocation>
</comment>
<evidence type="ECO:0000313" key="7">
    <source>
        <dbReference type="EMBL" id="SJZ56890.1"/>
    </source>
</evidence>
<dbReference type="InterPro" id="IPR016153">
    <property type="entry name" value="Heat_shock_Hsp33_N"/>
</dbReference>
<name>A0A1T4LQ87_9FIRM</name>
<evidence type="ECO:0000256" key="1">
    <source>
        <dbReference type="ARBA" id="ARBA00022490"/>
    </source>
</evidence>
<evidence type="ECO:0000256" key="2">
    <source>
        <dbReference type="ARBA" id="ARBA00022833"/>
    </source>
</evidence>
<dbReference type="Gene3D" id="3.55.30.10">
    <property type="entry name" value="Hsp33 domain"/>
    <property type="match status" value="1"/>
</dbReference>
<accession>A0A1T4LQ87</accession>